<dbReference type="Pfam" id="PF12937">
    <property type="entry name" value="F-box-like"/>
    <property type="match status" value="1"/>
</dbReference>
<dbReference type="Pfam" id="PF08755">
    <property type="entry name" value="YccV-like"/>
    <property type="match status" value="1"/>
</dbReference>
<name>A0A1U7LPU2_NEOID</name>
<protein>
    <submittedName>
        <fullName evidence="2">F-box only protein 21</fullName>
    </submittedName>
</protein>
<dbReference type="InterPro" id="IPR032698">
    <property type="entry name" value="SirB1_N"/>
</dbReference>
<dbReference type="Gene3D" id="2.30.30.390">
    <property type="entry name" value="Hemimethylated DNA-binding domain"/>
    <property type="match status" value="1"/>
</dbReference>
<dbReference type="InterPro" id="IPR036623">
    <property type="entry name" value="Hemimethylated_DNA-bd_sf"/>
</dbReference>
<evidence type="ECO:0000313" key="3">
    <source>
        <dbReference type="Proteomes" id="UP000186594"/>
    </source>
</evidence>
<dbReference type="Proteomes" id="UP000186594">
    <property type="component" value="Unassembled WGS sequence"/>
</dbReference>
<dbReference type="PROSITE" id="PS50181">
    <property type="entry name" value="FBOX"/>
    <property type="match status" value="1"/>
</dbReference>
<dbReference type="Pfam" id="PF13369">
    <property type="entry name" value="Transglut_core2"/>
    <property type="match status" value="1"/>
</dbReference>
<dbReference type="OMA" id="LLWRHHC"/>
<dbReference type="EMBL" id="LXFE01000678">
    <property type="protein sequence ID" value="OLL24686.1"/>
    <property type="molecule type" value="Genomic_DNA"/>
</dbReference>
<feature type="domain" description="F-box" evidence="1">
    <location>
        <begin position="8"/>
        <end position="54"/>
    </location>
</feature>
<reference evidence="2 3" key="1">
    <citation type="submission" date="2016-04" db="EMBL/GenBank/DDBJ databases">
        <title>Evolutionary innovation and constraint leading to complex multicellularity in the Ascomycota.</title>
        <authorList>
            <person name="Cisse O."/>
            <person name="Nguyen A."/>
            <person name="Hewitt D.A."/>
            <person name="Jedd G."/>
            <person name="Stajich J.E."/>
        </authorList>
    </citation>
    <scope>NUCLEOTIDE SEQUENCE [LARGE SCALE GENOMIC DNA]</scope>
    <source>
        <strain evidence="2 3">DAH-3</strain>
    </source>
</reference>
<proteinExistence type="predicted"/>
<dbReference type="PANTHER" id="PTHR31350:SF27">
    <property type="entry name" value="HEMIMETHYLATED DNA-BINDING DOMAIN-CONTAINING PROTEIN"/>
    <property type="match status" value="1"/>
</dbReference>
<dbReference type="InterPro" id="IPR036047">
    <property type="entry name" value="F-box-like_dom_sf"/>
</dbReference>
<keyword evidence="3" id="KW-1185">Reference proteome</keyword>
<dbReference type="SMART" id="SM00256">
    <property type="entry name" value="FBOX"/>
    <property type="match status" value="1"/>
</dbReference>
<dbReference type="PANTHER" id="PTHR31350">
    <property type="entry name" value="SI:DKEY-261L7.2"/>
    <property type="match status" value="1"/>
</dbReference>
<evidence type="ECO:0000313" key="2">
    <source>
        <dbReference type="EMBL" id="OLL24686.1"/>
    </source>
</evidence>
<dbReference type="NCBIfam" id="TIGR02097">
    <property type="entry name" value="yccV"/>
    <property type="match status" value="1"/>
</dbReference>
<organism evidence="2 3">
    <name type="scientific">Neolecta irregularis (strain DAH-3)</name>
    <dbReference type="NCBI Taxonomy" id="1198029"/>
    <lineage>
        <taxon>Eukaryota</taxon>
        <taxon>Fungi</taxon>
        <taxon>Dikarya</taxon>
        <taxon>Ascomycota</taxon>
        <taxon>Taphrinomycotina</taxon>
        <taxon>Neolectales</taxon>
        <taxon>Neolectaceae</taxon>
        <taxon>Neolecta</taxon>
    </lineage>
</organism>
<dbReference type="SUPFAM" id="SSF141255">
    <property type="entry name" value="YccV-like"/>
    <property type="match status" value="1"/>
</dbReference>
<comment type="caution">
    <text evidence="2">The sequence shown here is derived from an EMBL/GenBank/DDBJ whole genome shotgun (WGS) entry which is preliminary data.</text>
</comment>
<evidence type="ECO:0000259" key="1">
    <source>
        <dbReference type="PROSITE" id="PS50181"/>
    </source>
</evidence>
<dbReference type="Gene3D" id="1.20.1280.50">
    <property type="match status" value="1"/>
</dbReference>
<dbReference type="CDD" id="cd22139">
    <property type="entry name" value="F-box_unchar"/>
    <property type="match status" value="1"/>
</dbReference>
<dbReference type="GO" id="GO:0003677">
    <property type="term" value="F:DNA binding"/>
    <property type="evidence" value="ECO:0007669"/>
    <property type="project" value="InterPro"/>
</dbReference>
<dbReference type="InterPro" id="IPR011722">
    <property type="entry name" value="Hemimethylated_DNA-bd_dom"/>
</dbReference>
<dbReference type="AlphaFoldDB" id="A0A1U7LPU2"/>
<dbReference type="SMART" id="SM00992">
    <property type="entry name" value="YccV-like"/>
    <property type="match status" value="1"/>
</dbReference>
<accession>A0A1U7LPU2</accession>
<dbReference type="SUPFAM" id="SSF81383">
    <property type="entry name" value="F-box domain"/>
    <property type="match status" value="1"/>
</dbReference>
<dbReference type="STRING" id="1198029.A0A1U7LPU2"/>
<gene>
    <name evidence="2" type="ORF">NEOLI_001909</name>
</gene>
<sequence>MADELCVTTKIPMFPDEVLLHIFEHLDSRTLCRCCLVSHQYHRIASSDGLWKTLLRKEYKFWNSPPDWSEKFRYKDVFNHRKYTDRQVQKSLEQIIQSSIGRITNYHHIANRYNYDAIDILLQNHYLKGSDILTRKYYSRSLVHYLRRRKAFSVWSSLVTGTEIPNFDITVSYFSHFYGTDCIEISSKLDTLTKNFKEEYLDEFEASSLDQKCGIIGAFMNQRGISGATGADYYRIENSFIHFALNRVPTLPITLAAIFCGIARRLEIHAAPVDFPGHVYVTVSETADFRNNIYIDIYNVGRLISRLELEQSLASIGEPPSPIYLSPASAIAMIRRVFRNIINSIQQGEDSRNGKPLALYSAIAALLTMNNEIDERTRDIFASIIQNHFPMDVDILEQVISRLQNFNDTGELSSQCRSIRSNDNTPLPIHRRQNTSLISYRIGDVFQHKRYSYVAVITGYTEVCNTAEEWIRAMRIDELNRGRDQPFYHVIAEDGSSRYVAEENIRPINDIASCEIFQDLEDIGKYFRRFNQETGRFVPAPDLEISYPDDI</sequence>
<dbReference type="InterPro" id="IPR001810">
    <property type="entry name" value="F-box_dom"/>
</dbReference>
<dbReference type="OrthoDB" id="28868at2759"/>